<dbReference type="InterPro" id="IPR023214">
    <property type="entry name" value="HAD_sf"/>
</dbReference>
<evidence type="ECO:0000256" key="5">
    <source>
        <dbReference type="ARBA" id="ARBA00022605"/>
    </source>
</evidence>
<dbReference type="EC" id="3.1.3.3" evidence="4"/>
<proteinExistence type="inferred from homology"/>
<evidence type="ECO:0000256" key="7">
    <source>
        <dbReference type="ARBA" id="ARBA00022801"/>
    </source>
</evidence>
<protein>
    <recommendedName>
        <fullName evidence="4">phosphoserine phosphatase</fullName>
        <ecNumber evidence="4">3.1.3.3</ecNumber>
    </recommendedName>
    <alternativeName>
        <fullName evidence="10">O-phosphoserine phosphohydrolase</fullName>
    </alternativeName>
</protein>
<evidence type="ECO:0000256" key="3">
    <source>
        <dbReference type="ARBA" id="ARBA00009184"/>
    </source>
</evidence>
<dbReference type="Gene3D" id="3.40.50.1000">
    <property type="entry name" value="HAD superfamily/HAD-like"/>
    <property type="match status" value="1"/>
</dbReference>
<sequence>MPAPNSPENSAAPEYSVVSYGRELGDAYLAAVQRAVGVAGGRILELENAPGDGYAVTKLLVEYDGGIETLRMAVTAAAAALGADAQGAASAVVPSCLLEPARKLLVMDVDSTLIKQEVIELLAAHAGREAEVAAVTEAAMRGELDFAQSLHQRVRALAGLPESVISEVGARIELSDGAEALVKEFLAAGHAVAVVSGGFSQVLDPLAERLQLTCAKANLLGIADGVLTGTVEGAVVDRAVKAESLRTWAAALGIEQRHTIAVGDGANDLDMLAAAALGVAFNAKPAVQAAADAVLNLPNLDVVQHFVKL</sequence>
<dbReference type="Pfam" id="PF12710">
    <property type="entry name" value="HAD"/>
    <property type="match status" value="1"/>
</dbReference>
<dbReference type="PANTHER" id="PTHR43344:SF2">
    <property type="entry name" value="PHOSPHOSERINE PHOSPHATASE"/>
    <property type="match status" value="1"/>
</dbReference>
<comment type="pathway">
    <text evidence="2">Amino-acid biosynthesis; L-serine biosynthesis; L-serine from 3-phospho-D-glycerate: step 3/3.</text>
</comment>
<keyword evidence="7 14" id="KW-0378">Hydrolase</keyword>
<reference evidence="14" key="1">
    <citation type="submission" date="2021-06" db="EMBL/GenBank/DDBJ databases">
        <title>Novel species in genus Arthrobacter.</title>
        <authorList>
            <person name="Zhang G."/>
        </authorList>
    </citation>
    <scope>NUCLEOTIDE SEQUENCE</scope>
    <source>
        <strain evidence="14">Zg-ZUI122</strain>
    </source>
</reference>
<dbReference type="PANTHER" id="PTHR43344">
    <property type="entry name" value="PHOSPHOSERINE PHOSPHATASE"/>
    <property type="match status" value="1"/>
</dbReference>
<dbReference type="NCBIfam" id="TIGR00338">
    <property type="entry name" value="serB"/>
    <property type="match status" value="1"/>
</dbReference>
<evidence type="ECO:0000256" key="6">
    <source>
        <dbReference type="ARBA" id="ARBA00022723"/>
    </source>
</evidence>
<dbReference type="GO" id="GO:0036424">
    <property type="term" value="F:L-phosphoserine phosphatase activity"/>
    <property type="evidence" value="ECO:0007669"/>
    <property type="project" value="InterPro"/>
</dbReference>
<evidence type="ECO:0000256" key="12">
    <source>
        <dbReference type="ARBA" id="ARBA00048523"/>
    </source>
</evidence>
<evidence type="ECO:0000256" key="2">
    <source>
        <dbReference type="ARBA" id="ARBA00005135"/>
    </source>
</evidence>
<evidence type="ECO:0000256" key="8">
    <source>
        <dbReference type="ARBA" id="ARBA00022842"/>
    </source>
</evidence>
<organism evidence="14 15">
    <name type="scientific">Arthrobacter sunyaminii</name>
    <dbReference type="NCBI Taxonomy" id="2816859"/>
    <lineage>
        <taxon>Bacteria</taxon>
        <taxon>Bacillati</taxon>
        <taxon>Actinomycetota</taxon>
        <taxon>Actinomycetes</taxon>
        <taxon>Micrococcales</taxon>
        <taxon>Micrococcaceae</taxon>
        <taxon>Arthrobacter</taxon>
    </lineage>
</organism>
<dbReference type="RefSeq" id="WP_207346892.1">
    <property type="nucleotide sequence ID" value="NZ_CP076456.1"/>
</dbReference>
<dbReference type="AlphaFoldDB" id="A0A975PCC4"/>
<dbReference type="SFLD" id="SFLDF00029">
    <property type="entry name" value="phosphoserine_phosphatase"/>
    <property type="match status" value="1"/>
</dbReference>
<dbReference type="EMBL" id="CP076456">
    <property type="protein sequence ID" value="QWQ34821.1"/>
    <property type="molecule type" value="Genomic_DNA"/>
</dbReference>
<evidence type="ECO:0000313" key="15">
    <source>
        <dbReference type="Proteomes" id="UP000680588"/>
    </source>
</evidence>
<feature type="active site" description="Proton donor" evidence="13">
    <location>
        <position position="110"/>
    </location>
</feature>
<dbReference type="GO" id="GO:0000287">
    <property type="term" value="F:magnesium ion binding"/>
    <property type="evidence" value="ECO:0007669"/>
    <property type="project" value="TreeGrafter"/>
</dbReference>
<dbReference type="KEGG" id="asun:KG104_09640"/>
<evidence type="ECO:0000256" key="9">
    <source>
        <dbReference type="ARBA" id="ARBA00023299"/>
    </source>
</evidence>
<evidence type="ECO:0000313" key="14">
    <source>
        <dbReference type="EMBL" id="QWQ34821.1"/>
    </source>
</evidence>
<keyword evidence="8" id="KW-0460">Magnesium</keyword>
<dbReference type="SFLD" id="SFLDG01137">
    <property type="entry name" value="C1.6.1:_Phosphoserine_Phosphat"/>
    <property type="match status" value="1"/>
</dbReference>
<comment type="catalytic activity">
    <reaction evidence="11">
        <text>O-phospho-L-serine + H2O = L-serine + phosphate</text>
        <dbReference type="Rhea" id="RHEA:21208"/>
        <dbReference type="ChEBI" id="CHEBI:15377"/>
        <dbReference type="ChEBI" id="CHEBI:33384"/>
        <dbReference type="ChEBI" id="CHEBI:43474"/>
        <dbReference type="ChEBI" id="CHEBI:57524"/>
        <dbReference type="EC" id="3.1.3.3"/>
    </reaction>
</comment>
<gene>
    <name evidence="14" type="primary">serB</name>
    <name evidence="14" type="ORF">KG104_09640</name>
</gene>
<evidence type="ECO:0000256" key="4">
    <source>
        <dbReference type="ARBA" id="ARBA00012640"/>
    </source>
</evidence>
<comment type="catalytic activity">
    <reaction evidence="12">
        <text>O-phospho-D-serine + H2O = D-serine + phosphate</text>
        <dbReference type="Rhea" id="RHEA:24873"/>
        <dbReference type="ChEBI" id="CHEBI:15377"/>
        <dbReference type="ChEBI" id="CHEBI:35247"/>
        <dbReference type="ChEBI" id="CHEBI:43474"/>
        <dbReference type="ChEBI" id="CHEBI:58680"/>
        <dbReference type="EC" id="3.1.3.3"/>
    </reaction>
</comment>
<accession>A0A975PCC4</accession>
<feature type="active site" description="Nucleophile" evidence="13">
    <location>
        <position position="108"/>
    </location>
</feature>
<evidence type="ECO:0000256" key="1">
    <source>
        <dbReference type="ARBA" id="ARBA00001946"/>
    </source>
</evidence>
<keyword evidence="6" id="KW-0479">Metal-binding</keyword>
<comment type="cofactor">
    <cofactor evidence="1">
        <name>Mg(2+)</name>
        <dbReference type="ChEBI" id="CHEBI:18420"/>
    </cofactor>
</comment>
<dbReference type="InterPro" id="IPR036412">
    <property type="entry name" value="HAD-like_sf"/>
</dbReference>
<dbReference type="SFLD" id="SFLDG01136">
    <property type="entry name" value="C1.6:_Phosphoserine_Phosphatas"/>
    <property type="match status" value="1"/>
</dbReference>
<keyword evidence="5" id="KW-0028">Amino-acid biosynthesis</keyword>
<dbReference type="NCBIfam" id="TIGR01488">
    <property type="entry name" value="HAD-SF-IB"/>
    <property type="match status" value="1"/>
</dbReference>
<dbReference type="GO" id="GO:0006564">
    <property type="term" value="P:L-serine biosynthetic process"/>
    <property type="evidence" value="ECO:0007669"/>
    <property type="project" value="UniProtKB-KW"/>
</dbReference>
<keyword evidence="15" id="KW-1185">Reference proteome</keyword>
<evidence type="ECO:0000256" key="11">
    <source>
        <dbReference type="ARBA" id="ARBA00048138"/>
    </source>
</evidence>
<dbReference type="SUPFAM" id="SSF56784">
    <property type="entry name" value="HAD-like"/>
    <property type="match status" value="1"/>
</dbReference>
<evidence type="ECO:0000256" key="13">
    <source>
        <dbReference type="PIRSR" id="PIRSR604469-1"/>
    </source>
</evidence>
<dbReference type="InterPro" id="IPR004469">
    <property type="entry name" value="PSP"/>
</dbReference>
<dbReference type="InterPro" id="IPR050582">
    <property type="entry name" value="HAD-like_SerB"/>
</dbReference>
<dbReference type="Proteomes" id="UP000680588">
    <property type="component" value="Chromosome"/>
</dbReference>
<dbReference type="GO" id="GO:0005737">
    <property type="term" value="C:cytoplasm"/>
    <property type="evidence" value="ECO:0007669"/>
    <property type="project" value="TreeGrafter"/>
</dbReference>
<evidence type="ECO:0000256" key="10">
    <source>
        <dbReference type="ARBA" id="ARBA00031693"/>
    </source>
</evidence>
<comment type="similarity">
    <text evidence="3">Belongs to the HAD-like hydrolase superfamily. SerB family.</text>
</comment>
<name>A0A975PCC4_9MICC</name>
<keyword evidence="9" id="KW-0718">Serine biosynthesis</keyword>
<dbReference type="SFLD" id="SFLDS00003">
    <property type="entry name" value="Haloacid_Dehalogenase"/>
    <property type="match status" value="1"/>
</dbReference>